<proteinExistence type="predicted"/>
<evidence type="ECO:0000256" key="1">
    <source>
        <dbReference type="ARBA" id="ARBA00022553"/>
    </source>
</evidence>
<feature type="modified residue" description="4-aspartylphosphate" evidence="6">
    <location>
        <position position="52"/>
    </location>
</feature>
<keyword evidence="3" id="KW-0805">Transcription regulation</keyword>
<evidence type="ECO:0000313" key="10">
    <source>
        <dbReference type="EMBL" id="KWW16508.1"/>
    </source>
</evidence>
<dbReference type="Proteomes" id="UP000064189">
    <property type="component" value="Unassembled WGS sequence"/>
</dbReference>
<feature type="DNA-binding region" description="OmpR/PhoB-type" evidence="7">
    <location>
        <begin position="124"/>
        <end position="224"/>
    </location>
</feature>
<dbReference type="SMART" id="SM00448">
    <property type="entry name" value="REC"/>
    <property type="match status" value="1"/>
</dbReference>
<evidence type="ECO:0000256" key="2">
    <source>
        <dbReference type="ARBA" id="ARBA00023012"/>
    </source>
</evidence>
<feature type="domain" description="Response regulatory" evidence="8">
    <location>
        <begin position="3"/>
        <end position="116"/>
    </location>
</feature>
<dbReference type="CDD" id="cd17574">
    <property type="entry name" value="REC_OmpR"/>
    <property type="match status" value="1"/>
</dbReference>
<keyword evidence="1 6" id="KW-0597">Phosphoprotein</keyword>
<dbReference type="Pfam" id="PF00486">
    <property type="entry name" value="Trans_reg_C"/>
    <property type="match status" value="1"/>
</dbReference>
<dbReference type="GO" id="GO:0000976">
    <property type="term" value="F:transcription cis-regulatory region binding"/>
    <property type="evidence" value="ECO:0007669"/>
    <property type="project" value="TreeGrafter"/>
</dbReference>
<dbReference type="InterPro" id="IPR001867">
    <property type="entry name" value="OmpR/PhoB-type_DNA-bd"/>
</dbReference>
<keyword evidence="11" id="KW-1185">Reference proteome</keyword>
<dbReference type="Gene3D" id="1.10.10.10">
    <property type="entry name" value="Winged helix-like DNA-binding domain superfamily/Winged helix DNA-binding domain"/>
    <property type="match status" value="1"/>
</dbReference>
<keyword evidence="5" id="KW-0804">Transcription</keyword>
<sequence>MKTAVLVDDEQRMMDLIELYLAPQGYTCIKKDSALEAVLFLKHNHADIVILDVMMPEIDGWEVCKRIRSFSAIPIIMLTARDAAEDMVKGLNNGADDYITKPFNEDVLLARIEAVTRRISHHEVDGVSFKGLKLNESAYEAHYHAKSISLTPKEFSLLSLFLKSPDQVYSRDHLLTTIWGFRSNTEDRTIDSHIRNIREKLRHAGFPANEHLKTVWGVGYKWKSS</sequence>
<evidence type="ECO:0000259" key="9">
    <source>
        <dbReference type="PROSITE" id="PS51755"/>
    </source>
</evidence>
<gene>
    <name evidence="10" type="ORF">AS888_24045</name>
</gene>
<name>A0A109MVU9_9BACI</name>
<dbReference type="SUPFAM" id="SSF52172">
    <property type="entry name" value="CheY-like"/>
    <property type="match status" value="1"/>
</dbReference>
<dbReference type="GO" id="GO:0005829">
    <property type="term" value="C:cytosol"/>
    <property type="evidence" value="ECO:0007669"/>
    <property type="project" value="TreeGrafter"/>
</dbReference>
<dbReference type="CDD" id="cd00383">
    <property type="entry name" value="trans_reg_C"/>
    <property type="match status" value="1"/>
</dbReference>
<dbReference type="EMBL" id="LNNH01000032">
    <property type="protein sequence ID" value="KWW16508.1"/>
    <property type="molecule type" value="Genomic_DNA"/>
</dbReference>
<evidence type="ECO:0000313" key="11">
    <source>
        <dbReference type="Proteomes" id="UP000064189"/>
    </source>
</evidence>
<dbReference type="InterPro" id="IPR001789">
    <property type="entry name" value="Sig_transdc_resp-reg_receiver"/>
</dbReference>
<dbReference type="InterPro" id="IPR039420">
    <property type="entry name" value="WalR-like"/>
</dbReference>
<dbReference type="PANTHER" id="PTHR48111">
    <property type="entry name" value="REGULATOR OF RPOS"/>
    <property type="match status" value="1"/>
</dbReference>
<evidence type="ECO:0000256" key="3">
    <source>
        <dbReference type="ARBA" id="ARBA00023015"/>
    </source>
</evidence>
<evidence type="ECO:0000256" key="4">
    <source>
        <dbReference type="ARBA" id="ARBA00023125"/>
    </source>
</evidence>
<dbReference type="GO" id="GO:0000156">
    <property type="term" value="F:phosphorelay response regulator activity"/>
    <property type="evidence" value="ECO:0007669"/>
    <property type="project" value="TreeGrafter"/>
</dbReference>
<dbReference type="PROSITE" id="PS50110">
    <property type="entry name" value="RESPONSE_REGULATORY"/>
    <property type="match status" value="1"/>
</dbReference>
<protein>
    <submittedName>
        <fullName evidence="10">XRE family transcriptional regulator</fullName>
    </submittedName>
</protein>
<dbReference type="PROSITE" id="PS51755">
    <property type="entry name" value="OMPR_PHOB"/>
    <property type="match status" value="1"/>
</dbReference>
<dbReference type="InterPro" id="IPR036388">
    <property type="entry name" value="WH-like_DNA-bd_sf"/>
</dbReference>
<dbReference type="FunFam" id="3.40.50.2300:FF:000001">
    <property type="entry name" value="DNA-binding response regulator PhoB"/>
    <property type="match status" value="1"/>
</dbReference>
<comment type="caution">
    <text evidence="10">The sequence shown here is derived from an EMBL/GenBank/DDBJ whole genome shotgun (WGS) entry which is preliminary data.</text>
</comment>
<feature type="domain" description="OmpR/PhoB-type" evidence="9">
    <location>
        <begin position="124"/>
        <end position="224"/>
    </location>
</feature>
<keyword evidence="4 7" id="KW-0238">DNA-binding</keyword>
<dbReference type="Gene3D" id="3.40.50.2300">
    <property type="match status" value="1"/>
</dbReference>
<dbReference type="AlphaFoldDB" id="A0A109MVU9"/>
<dbReference type="GO" id="GO:0006355">
    <property type="term" value="P:regulation of DNA-templated transcription"/>
    <property type="evidence" value="ECO:0007669"/>
    <property type="project" value="InterPro"/>
</dbReference>
<dbReference type="GO" id="GO:0032993">
    <property type="term" value="C:protein-DNA complex"/>
    <property type="evidence" value="ECO:0007669"/>
    <property type="project" value="TreeGrafter"/>
</dbReference>
<keyword evidence="2" id="KW-0902">Two-component regulatory system</keyword>
<dbReference type="InterPro" id="IPR011006">
    <property type="entry name" value="CheY-like_superfamily"/>
</dbReference>
<organism evidence="10 11">
    <name type="scientific">Peribacillus simplex</name>
    <dbReference type="NCBI Taxonomy" id="1478"/>
    <lineage>
        <taxon>Bacteria</taxon>
        <taxon>Bacillati</taxon>
        <taxon>Bacillota</taxon>
        <taxon>Bacilli</taxon>
        <taxon>Bacillales</taxon>
        <taxon>Bacillaceae</taxon>
        <taxon>Peribacillus</taxon>
    </lineage>
</organism>
<dbReference type="Pfam" id="PF00072">
    <property type="entry name" value="Response_reg"/>
    <property type="match status" value="1"/>
</dbReference>
<evidence type="ECO:0000256" key="6">
    <source>
        <dbReference type="PROSITE-ProRule" id="PRU00169"/>
    </source>
</evidence>
<dbReference type="RefSeq" id="WP_061143241.1">
    <property type="nucleotide sequence ID" value="NZ_LNNH01000032.1"/>
</dbReference>
<evidence type="ECO:0000256" key="7">
    <source>
        <dbReference type="PROSITE-ProRule" id="PRU01091"/>
    </source>
</evidence>
<evidence type="ECO:0000256" key="5">
    <source>
        <dbReference type="ARBA" id="ARBA00023163"/>
    </source>
</evidence>
<dbReference type="SMART" id="SM00862">
    <property type="entry name" value="Trans_reg_C"/>
    <property type="match status" value="1"/>
</dbReference>
<dbReference type="PANTHER" id="PTHR48111:SF73">
    <property type="entry name" value="ALKALINE PHOSPHATASE SYNTHESIS TRANSCRIPTIONAL REGULATORY PROTEIN PHOP"/>
    <property type="match status" value="1"/>
</dbReference>
<dbReference type="Gene3D" id="6.10.250.690">
    <property type="match status" value="1"/>
</dbReference>
<reference evidence="10 11" key="1">
    <citation type="submission" date="2015-11" db="EMBL/GenBank/DDBJ databases">
        <title>Genome Sequence of Bacillus simplex strain VanAntwerpen2.</title>
        <authorList>
            <person name="Couger M.B."/>
        </authorList>
    </citation>
    <scope>NUCLEOTIDE SEQUENCE [LARGE SCALE GENOMIC DNA]</scope>
    <source>
        <strain evidence="10 11">VanAntwerpen02</strain>
    </source>
</reference>
<accession>A0A109MVU9</accession>
<evidence type="ECO:0000259" key="8">
    <source>
        <dbReference type="PROSITE" id="PS50110"/>
    </source>
</evidence>